<dbReference type="Proteomes" id="UP000694844">
    <property type="component" value="Chromosome 1"/>
</dbReference>
<protein>
    <submittedName>
        <fullName evidence="3">Uncharacterized protein LOC111099888 isoform X3</fullName>
    </submittedName>
</protein>
<feature type="region of interest" description="Disordered" evidence="1">
    <location>
        <begin position="1"/>
        <end position="84"/>
    </location>
</feature>
<name>A0A8B8A939_CRAVI</name>
<reference evidence="3" key="2">
    <citation type="submission" date="2025-08" db="UniProtKB">
        <authorList>
            <consortium name="RefSeq"/>
        </authorList>
    </citation>
    <scope>IDENTIFICATION</scope>
    <source>
        <tissue evidence="3">Whole sample</tissue>
    </source>
</reference>
<dbReference type="OrthoDB" id="6156206at2759"/>
<dbReference type="RefSeq" id="XP_022287108.1">
    <property type="nucleotide sequence ID" value="XM_022431400.1"/>
</dbReference>
<gene>
    <name evidence="3" type="primary">LOC111099888</name>
</gene>
<organism evidence="2 3">
    <name type="scientific">Crassostrea virginica</name>
    <name type="common">Eastern oyster</name>
    <dbReference type="NCBI Taxonomy" id="6565"/>
    <lineage>
        <taxon>Eukaryota</taxon>
        <taxon>Metazoa</taxon>
        <taxon>Spiralia</taxon>
        <taxon>Lophotrochozoa</taxon>
        <taxon>Mollusca</taxon>
        <taxon>Bivalvia</taxon>
        <taxon>Autobranchia</taxon>
        <taxon>Pteriomorphia</taxon>
        <taxon>Ostreida</taxon>
        <taxon>Ostreoidea</taxon>
        <taxon>Ostreidae</taxon>
        <taxon>Crassostrea</taxon>
    </lineage>
</organism>
<reference evidence="2" key="1">
    <citation type="submission" date="2024-06" db="UniProtKB">
        <authorList>
            <consortium name="RefSeq"/>
        </authorList>
    </citation>
    <scope>NUCLEOTIDE SEQUENCE [LARGE SCALE GENOMIC DNA]</scope>
</reference>
<proteinExistence type="predicted"/>
<sequence length="84" mass="9162">MPKIKKSKRIAERRAGLPESHQEAHVNEQHPNEHPVSSNRDGVLDKSPGQTPEVAVLNSEAGCETRNARAVRSVSQLPSVTQTS</sequence>
<evidence type="ECO:0000313" key="2">
    <source>
        <dbReference type="Proteomes" id="UP000694844"/>
    </source>
</evidence>
<evidence type="ECO:0000256" key="1">
    <source>
        <dbReference type="SAM" id="MobiDB-lite"/>
    </source>
</evidence>
<feature type="compositionally biased region" description="Basic and acidic residues" evidence="1">
    <location>
        <begin position="9"/>
        <end position="33"/>
    </location>
</feature>
<keyword evidence="2" id="KW-1185">Reference proteome</keyword>
<evidence type="ECO:0000313" key="3">
    <source>
        <dbReference type="RefSeq" id="XP_022287108.1"/>
    </source>
</evidence>
<dbReference type="GeneID" id="111099888"/>
<accession>A0A8B8A939</accession>
<dbReference type="AlphaFoldDB" id="A0A8B8A939"/>
<feature type="compositionally biased region" description="Polar residues" evidence="1">
    <location>
        <begin position="73"/>
        <end position="84"/>
    </location>
</feature>